<evidence type="ECO:0000256" key="6">
    <source>
        <dbReference type="SAM" id="MobiDB-lite"/>
    </source>
</evidence>
<feature type="compositionally biased region" description="Low complexity" evidence="6">
    <location>
        <begin position="319"/>
        <end position="336"/>
    </location>
</feature>
<keyword evidence="2" id="KW-0805">Transcription regulation</keyword>
<comment type="caution">
    <text evidence="8">The sequence shown here is derived from an EMBL/GenBank/DDBJ whole genome shotgun (WGS) entry which is preliminary data.</text>
</comment>
<dbReference type="EMBL" id="JAHUTJ010066064">
    <property type="protein sequence ID" value="MED6289978.1"/>
    <property type="molecule type" value="Genomic_DNA"/>
</dbReference>
<feature type="compositionally biased region" description="Polar residues" evidence="6">
    <location>
        <begin position="296"/>
        <end position="311"/>
    </location>
</feature>
<keyword evidence="9" id="KW-1185">Reference proteome</keyword>
<dbReference type="PRINTS" id="PR00404">
    <property type="entry name" value="MADSDOMAIN"/>
</dbReference>
<dbReference type="InterPro" id="IPR033896">
    <property type="entry name" value="MEF2-like_N"/>
</dbReference>
<keyword evidence="3" id="KW-0238">DNA-binding</keyword>
<feature type="domain" description="MADS-box" evidence="7">
    <location>
        <begin position="1"/>
        <end position="61"/>
    </location>
</feature>
<proteinExistence type="predicted"/>
<dbReference type="SMART" id="SM00432">
    <property type="entry name" value="MADS"/>
    <property type="match status" value="1"/>
</dbReference>
<dbReference type="PROSITE" id="PS50066">
    <property type="entry name" value="MADS_BOX_2"/>
    <property type="match status" value="1"/>
</dbReference>
<protein>
    <recommendedName>
        <fullName evidence="7">MADS-box domain-containing protein</fullName>
    </recommendedName>
</protein>
<keyword evidence="5" id="KW-0539">Nucleus</keyword>
<dbReference type="PANTHER" id="PTHR11945">
    <property type="entry name" value="MADS BOX PROTEIN"/>
    <property type="match status" value="1"/>
</dbReference>
<organism evidence="8 9">
    <name type="scientific">Characodon lateralis</name>
    <dbReference type="NCBI Taxonomy" id="208331"/>
    <lineage>
        <taxon>Eukaryota</taxon>
        <taxon>Metazoa</taxon>
        <taxon>Chordata</taxon>
        <taxon>Craniata</taxon>
        <taxon>Vertebrata</taxon>
        <taxon>Euteleostomi</taxon>
        <taxon>Actinopterygii</taxon>
        <taxon>Neopterygii</taxon>
        <taxon>Teleostei</taxon>
        <taxon>Neoteleostei</taxon>
        <taxon>Acanthomorphata</taxon>
        <taxon>Ovalentaria</taxon>
        <taxon>Atherinomorphae</taxon>
        <taxon>Cyprinodontiformes</taxon>
        <taxon>Goodeidae</taxon>
        <taxon>Characodon</taxon>
    </lineage>
</organism>
<dbReference type="SUPFAM" id="SSF55455">
    <property type="entry name" value="SRF-like"/>
    <property type="match status" value="1"/>
</dbReference>
<dbReference type="PANTHER" id="PTHR11945:SF145">
    <property type="entry name" value="MYOCYTE ENHANCER FACTOR 2B-RELATED"/>
    <property type="match status" value="1"/>
</dbReference>
<dbReference type="Gene3D" id="3.40.1810.10">
    <property type="entry name" value="Transcription factor, MADS-box"/>
    <property type="match status" value="1"/>
</dbReference>
<evidence type="ECO:0000256" key="1">
    <source>
        <dbReference type="ARBA" id="ARBA00004123"/>
    </source>
</evidence>
<reference evidence="8 9" key="1">
    <citation type="submission" date="2021-06" db="EMBL/GenBank/DDBJ databases">
        <authorList>
            <person name="Palmer J.M."/>
        </authorList>
    </citation>
    <scope>NUCLEOTIDE SEQUENCE [LARGE SCALE GENOMIC DNA]</scope>
    <source>
        <strain evidence="8 9">CL_MEX2019</strain>
        <tissue evidence="8">Muscle</tissue>
    </source>
</reference>
<name>A0ABU7EUH5_9TELE</name>
<evidence type="ECO:0000256" key="3">
    <source>
        <dbReference type="ARBA" id="ARBA00023125"/>
    </source>
</evidence>
<gene>
    <name evidence="8" type="ORF">CHARACLAT_008370</name>
</gene>
<accession>A0ABU7EUH5</accession>
<dbReference type="Pfam" id="PF00319">
    <property type="entry name" value="SRF-TF"/>
    <property type="match status" value="1"/>
</dbReference>
<feature type="region of interest" description="Disordered" evidence="6">
    <location>
        <begin position="96"/>
        <end position="117"/>
    </location>
</feature>
<evidence type="ECO:0000256" key="2">
    <source>
        <dbReference type="ARBA" id="ARBA00023015"/>
    </source>
</evidence>
<dbReference type="Proteomes" id="UP001352852">
    <property type="component" value="Unassembled WGS sequence"/>
</dbReference>
<evidence type="ECO:0000259" key="7">
    <source>
        <dbReference type="PROSITE" id="PS50066"/>
    </source>
</evidence>
<dbReference type="PROSITE" id="PS00350">
    <property type="entry name" value="MADS_BOX_1"/>
    <property type="match status" value="1"/>
</dbReference>
<comment type="subcellular location">
    <subcellularLocation>
        <location evidence="1">Nucleus</location>
    </subcellularLocation>
</comment>
<evidence type="ECO:0000313" key="9">
    <source>
        <dbReference type="Proteomes" id="UP001352852"/>
    </source>
</evidence>
<dbReference type="InterPro" id="IPR036879">
    <property type="entry name" value="TF_MADSbox_sf"/>
</dbReference>
<evidence type="ECO:0000256" key="4">
    <source>
        <dbReference type="ARBA" id="ARBA00023163"/>
    </source>
</evidence>
<dbReference type="InterPro" id="IPR002100">
    <property type="entry name" value="TF_MADSbox"/>
</dbReference>
<dbReference type="CDD" id="cd00265">
    <property type="entry name" value="MADS_MEF2_like"/>
    <property type="match status" value="1"/>
</dbReference>
<feature type="region of interest" description="Disordered" evidence="6">
    <location>
        <begin position="296"/>
        <end position="413"/>
    </location>
</feature>
<keyword evidence="4" id="KW-0804">Transcription</keyword>
<sequence>MGRKKIQISRILDQRNRQVTFTKRKFGLMKKAYELSVLCDCEIALIIFNSTNRLFQYASTDMDKVLLKYTEYSEPHESRTNTDILETLRRKGLGLDSSELDSEESVQTTADKYPGSDSMDLSVARQRFCPPSLLPPETQFLVSAGCENGFPNSLSSAAPHRPTGFKALSSRPGSASPAGPHAAFMSPHAGIGYSMFSHGNLNRALDMKSPPPMSLCSENLRAEATNQTMGTTRANHNSARSLLYQGLSSGSSMVAMGKAGLLSHSLGGYGIPSAGASEYSQPGFFHSVSLQRGTVNPWQHESQGPHISSGMSSGGCAFPSQSCSSNSPHLPSLNLSIKSERSSPDHMCSPSSPHLHHLSQHSPASNPDLPRHTPPEACPASRTKELPKADYPQGGEERGQPLRQLEMSGGWQR</sequence>
<evidence type="ECO:0000256" key="5">
    <source>
        <dbReference type="ARBA" id="ARBA00023242"/>
    </source>
</evidence>
<evidence type="ECO:0000313" key="8">
    <source>
        <dbReference type="EMBL" id="MED6289978.1"/>
    </source>
</evidence>